<evidence type="ECO:0000259" key="4">
    <source>
        <dbReference type="Pfam" id="PF08241"/>
    </source>
</evidence>
<evidence type="ECO:0000313" key="6">
    <source>
        <dbReference type="Proteomes" id="UP000185696"/>
    </source>
</evidence>
<evidence type="ECO:0000313" key="5">
    <source>
        <dbReference type="EMBL" id="OLF05866.1"/>
    </source>
</evidence>
<comment type="caution">
    <text evidence="5">The sequence shown here is derived from an EMBL/GenBank/DDBJ whole genome shotgun (WGS) entry which is preliminary data.</text>
</comment>
<dbReference type="OrthoDB" id="9805171at2"/>
<reference evidence="5 6" key="1">
    <citation type="submission" date="2016-12" db="EMBL/GenBank/DDBJ databases">
        <title>The draft genome sequence of Actinophytocola xinjiangensis.</title>
        <authorList>
            <person name="Wang W."/>
            <person name="Yuan L."/>
        </authorList>
    </citation>
    <scope>NUCLEOTIDE SEQUENCE [LARGE SCALE GENOMIC DNA]</scope>
    <source>
        <strain evidence="5 6">CGMCC 4.4663</strain>
    </source>
</reference>
<dbReference type="Proteomes" id="UP000185696">
    <property type="component" value="Unassembled WGS sequence"/>
</dbReference>
<keyword evidence="1" id="KW-0489">Methyltransferase</keyword>
<dbReference type="PANTHER" id="PTHR43464">
    <property type="entry name" value="METHYLTRANSFERASE"/>
    <property type="match status" value="1"/>
</dbReference>
<protein>
    <recommendedName>
        <fullName evidence="4">Methyltransferase type 11 domain-containing protein</fullName>
    </recommendedName>
</protein>
<accession>A0A7Z1AV30</accession>
<dbReference type="InterPro" id="IPR029063">
    <property type="entry name" value="SAM-dependent_MTases_sf"/>
</dbReference>
<dbReference type="RefSeq" id="WP_075137226.1">
    <property type="nucleotide sequence ID" value="NZ_MSIF01000025.1"/>
</dbReference>
<name>A0A7Z1AV30_9PSEU</name>
<dbReference type="Gene3D" id="3.40.50.150">
    <property type="entry name" value="Vaccinia Virus protein VP39"/>
    <property type="match status" value="1"/>
</dbReference>
<evidence type="ECO:0000256" key="3">
    <source>
        <dbReference type="ARBA" id="ARBA00022691"/>
    </source>
</evidence>
<dbReference type="GO" id="GO:0008757">
    <property type="term" value="F:S-adenosylmethionine-dependent methyltransferase activity"/>
    <property type="evidence" value="ECO:0007669"/>
    <property type="project" value="InterPro"/>
</dbReference>
<proteinExistence type="predicted"/>
<gene>
    <name evidence="5" type="ORF">BLA60_34360</name>
</gene>
<dbReference type="Pfam" id="PF08241">
    <property type="entry name" value="Methyltransf_11"/>
    <property type="match status" value="1"/>
</dbReference>
<organism evidence="5 6">
    <name type="scientific">Actinophytocola xinjiangensis</name>
    <dbReference type="NCBI Taxonomy" id="485602"/>
    <lineage>
        <taxon>Bacteria</taxon>
        <taxon>Bacillati</taxon>
        <taxon>Actinomycetota</taxon>
        <taxon>Actinomycetes</taxon>
        <taxon>Pseudonocardiales</taxon>
        <taxon>Pseudonocardiaceae</taxon>
    </lineage>
</organism>
<keyword evidence="2" id="KW-0808">Transferase</keyword>
<dbReference type="GO" id="GO:0032259">
    <property type="term" value="P:methylation"/>
    <property type="evidence" value="ECO:0007669"/>
    <property type="project" value="UniProtKB-KW"/>
</dbReference>
<dbReference type="EMBL" id="MSIF01000025">
    <property type="protein sequence ID" value="OLF05866.1"/>
    <property type="molecule type" value="Genomic_DNA"/>
</dbReference>
<keyword evidence="6" id="KW-1185">Reference proteome</keyword>
<dbReference type="CDD" id="cd02440">
    <property type="entry name" value="AdoMet_MTases"/>
    <property type="match status" value="1"/>
</dbReference>
<evidence type="ECO:0000256" key="1">
    <source>
        <dbReference type="ARBA" id="ARBA00022603"/>
    </source>
</evidence>
<dbReference type="PANTHER" id="PTHR43464:SF19">
    <property type="entry name" value="UBIQUINONE BIOSYNTHESIS O-METHYLTRANSFERASE, MITOCHONDRIAL"/>
    <property type="match status" value="1"/>
</dbReference>
<evidence type="ECO:0000256" key="2">
    <source>
        <dbReference type="ARBA" id="ARBA00022679"/>
    </source>
</evidence>
<keyword evidence="3" id="KW-0949">S-adenosyl-L-methionine</keyword>
<dbReference type="SUPFAM" id="SSF53335">
    <property type="entry name" value="S-adenosyl-L-methionine-dependent methyltransferases"/>
    <property type="match status" value="1"/>
</dbReference>
<sequence>MEKIDYDTRLHAVYAAGRGMSGEALDAWTAAFARSLPAARPVSWLDLGSGTGRLTPALAEAFGGPVDGVEPSTRMREQAPVREGVEYLAGAAESIPLPDAAVDAALVFSVWHHVADPVAGARELHRVVRPGGRLFVQVKLADAMPDVWWLRVVPAWLAADRAQFRTEGEVLADFTGAGWTVAGRERVTWLRSPSLAQDLERLRLRAVSVFEHLDAEAVADGFARIEAALPTLDEGPRYETSELLVLERP</sequence>
<feature type="domain" description="Methyltransferase type 11" evidence="4">
    <location>
        <begin position="45"/>
        <end position="136"/>
    </location>
</feature>
<dbReference type="AlphaFoldDB" id="A0A7Z1AV30"/>
<dbReference type="InterPro" id="IPR013216">
    <property type="entry name" value="Methyltransf_11"/>
</dbReference>